<dbReference type="CDD" id="cd06550">
    <property type="entry name" value="TM_ABC_iron-siderophores_like"/>
    <property type="match status" value="2"/>
</dbReference>
<dbReference type="SUPFAM" id="SSF81345">
    <property type="entry name" value="ABC transporter involved in vitamin B12 uptake, BtuC"/>
    <property type="match status" value="2"/>
</dbReference>
<feature type="transmembrane region" description="Helical" evidence="8">
    <location>
        <begin position="110"/>
        <end position="131"/>
    </location>
</feature>
<evidence type="ECO:0000256" key="1">
    <source>
        <dbReference type="ARBA" id="ARBA00004651"/>
    </source>
</evidence>
<evidence type="ECO:0000313" key="10">
    <source>
        <dbReference type="Proteomes" id="UP001151287"/>
    </source>
</evidence>
<feature type="transmembrane region" description="Helical" evidence="8">
    <location>
        <begin position="356"/>
        <end position="380"/>
    </location>
</feature>
<dbReference type="OrthoDB" id="6500128at2759"/>
<feature type="transmembrane region" description="Helical" evidence="8">
    <location>
        <begin position="242"/>
        <end position="261"/>
    </location>
</feature>
<feature type="transmembrane region" description="Helical" evidence="8">
    <location>
        <begin position="386"/>
        <end position="403"/>
    </location>
</feature>
<feature type="transmembrane region" description="Helical" evidence="8">
    <location>
        <begin position="211"/>
        <end position="230"/>
    </location>
</feature>
<keyword evidence="4" id="KW-1003">Cell membrane</keyword>
<dbReference type="InterPro" id="IPR000522">
    <property type="entry name" value="ABC_transptr_permease_BtuC"/>
</dbReference>
<dbReference type="GO" id="GO:0033214">
    <property type="term" value="P:siderophore-iron import into cell"/>
    <property type="evidence" value="ECO:0007669"/>
    <property type="project" value="TreeGrafter"/>
</dbReference>
<evidence type="ECO:0000256" key="4">
    <source>
        <dbReference type="ARBA" id="ARBA00022475"/>
    </source>
</evidence>
<evidence type="ECO:0000256" key="6">
    <source>
        <dbReference type="ARBA" id="ARBA00022989"/>
    </source>
</evidence>
<organism evidence="9 10">
    <name type="scientific">Rhynchospora breviuscula</name>
    <dbReference type="NCBI Taxonomy" id="2022672"/>
    <lineage>
        <taxon>Eukaryota</taxon>
        <taxon>Viridiplantae</taxon>
        <taxon>Streptophyta</taxon>
        <taxon>Embryophyta</taxon>
        <taxon>Tracheophyta</taxon>
        <taxon>Spermatophyta</taxon>
        <taxon>Magnoliopsida</taxon>
        <taxon>Liliopsida</taxon>
        <taxon>Poales</taxon>
        <taxon>Cyperaceae</taxon>
        <taxon>Cyperoideae</taxon>
        <taxon>Rhynchosporeae</taxon>
        <taxon>Rhynchospora</taxon>
    </lineage>
</organism>
<evidence type="ECO:0000256" key="7">
    <source>
        <dbReference type="ARBA" id="ARBA00023136"/>
    </source>
</evidence>
<dbReference type="GO" id="GO:0022857">
    <property type="term" value="F:transmembrane transporter activity"/>
    <property type="evidence" value="ECO:0007669"/>
    <property type="project" value="InterPro"/>
</dbReference>
<keyword evidence="10" id="KW-1185">Reference proteome</keyword>
<evidence type="ECO:0000256" key="2">
    <source>
        <dbReference type="ARBA" id="ARBA00007935"/>
    </source>
</evidence>
<dbReference type="AlphaFoldDB" id="A0A9P9Z8K8"/>
<keyword evidence="6 8" id="KW-1133">Transmembrane helix</keyword>
<feature type="transmembrane region" description="Helical" evidence="8">
    <location>
        <begin position="298"/>
        <end position="319"/>
    </location>
</feature>
<evidence type="ECO:0000313" key="9">
    <source>
        <dbReference type="EMBL" id="KAJ1683622.1"/>
    </source>
</evidence>
<dbReference type="GO" id="GO:0005886">
    <property type="term" value="C:plasma membrane"/>
    <property type="evidence" value="ECO:0007669"/>
    <property type="project" value="UniProtKB-SubCell"/>
</dbReference>
<keyword evidence="7 8" id="KW-0472">Membrane</keyword>
<evidence type="ECO:0000256" key="3">
    <source>
        <dbReference type="ARBA" id="ARBA00022448"/>
    </source>
</evidence>
<protein>
    <recommendedName>
        <fullName evidence="11">Iron complex transport system permease protein</fullName>
    </recommendedName>
</protein>
<dbReference type="EMBL" id="JAMQYH010000153">
    <property type="protein sequence ID" value="KAJ1683622.1"/>
    <property type="molecule type" value="Genomic_DNA"/>
</dbReference>
<gene>
    <name evidence="9" type="ORF">LUZ63_021159</name>
</gene>
<feature type="transmembrane region" description="Helical" evidence="8">
    <location>
        <begin position="453"/>
        <end position="477"/>
    </location>
</feature>
<dbReference type="PANTHER" id="PTHR30472">
    <property type="entry name" value="FERRIC ENTEROBACTIN TRANSPORT SYSTEM PERMEASE PROTEIN"/>
    <property type="match status" value="1"/>
</dbReference>
<dbReference type="InterPro" id="IPR037294">
    <property type="entry name" value="ABC_BtuC-like"/>
</dbReference>
<dbReference type="Gene3D" id="1.10.3470.10">
    <property type="entry name" value="ABC transporter involved in vitamin B12 uptake, BtuC"/>
    <property type="match status" value="2"/>
</dbReference>
<evidence type="ECO:0008006" key="11">
    <source>
        <dbReference type="Google" id="ProtNLM"/>
    </source>
</evidence>
<reference evidence="9" key="1">
    <citation type="journal article" date="2022" name="Cell">
        <title>Repeat-based holocentromeres influence genome architecture and karyotype evolution.</title>
        <authorList>
            <person name="Hofstatter P.G."/>
            <person name="Thangavel G."/>
            <person name="Lux T."/>
            <person name="Neumann P."/>
            <person name="Vondrak T."/>
            <person name="Novak P."/>
            <person name="Zhang M."/>
            <person name="Costa L."/>
            <person name="Castellani M."/>
            <person name="Scott A."/>
            <person name="Toegelov H."/>
            <person name="Fuchs J."/>
            <person name="Mata-Sucre Y."/>
            <person name="Dias Y."/>
            <person name="Vanzela A.L.L."/>
            <person name="Huettel B."/>
            <person name="Almeida C.C.S."/>
            <person name="Simkova H."/>
            <person name="Souza G."/>
            <person name="Pedrosa-Harand A."/>
            <person name="Macas J."/>
            <person name="Mayer K.F.X."/>
            <person name="Houben A."/>
            <person name="Marques A."/>
        </authorList>
    </citation>
    <scope>NUCLEOTIDE SEQUENCE</scope>
    <source>
        <strain evidence="9">RhyBre1mFocal</strain>
    </source>
</reference>
<feature type="transmembrane region" description="Helical" evidence="8">
    <location>
        <begin position="167"/>
        <end position="188"/>
    </location>
</feature>
<name>A0A9P9Z8K8_9POAL</name>
<feature type="transmembrane region" description="Helical" evidence="8">
    <location>
        <begin position="26"/>
        <end position="47"/>
    </location>
</feature>
<feature type="transmembrane region" description="Helical" evidence="8">
    <location>
        <begin position="267"/>
        <end position="286"/>
    </location>
</feature>
<sequence>MPLNDAGARPAATLVAARRRRRHARAVAVTLAIAALLAVAIVASLAVGSRPLAFSDVVSALFSDRRDAVGVIVHELRVPRTLTALLVGAVLGVAGLLMQAATRNPLADPGLLGVNAGAAVGVVVAIAFFGVGTASGYVWFAFVGAAGAAAAVYLAARPGGRGGTVGLVLAGVALSACLSAVVRIITLADDDTFESFRFWAVGSFERRDPDVALSLLPFAVVGLVLAVVVARGLDQLRLGSDLARALGVSPALVLVASAVAITLLCAVATSAAGPLAFIGLLVAHVVRRAGPRDLRAQLPLAALTGATLTVASDVIGRVIAVPAEVEAGIVAAFLGAPLLLWLVLRRTASRSRGTPLASPDIVGFSAGSATGALIGLTLIAPTASPAPAAWIGGLLTVAVVMLIARSAGVSKERTILAGIALAILLAAVNDYLLTRAPLEIARNASQWLYGSLAATSGSDVLTLAVSVGVLAGGIAVVHRDFRAIELGDDTARALGVRLGRVRLFLIVVAALLTGTATAVAGPIGFVALAAPQLARRVTGASGIPLLPSAATGATVLLVADVIAQRALAPLQIPVGLLTGVVGGAWVVARGRR</sequence>
<proteinExistence type="inferred from homology"/>
<feature type="transmembrane region" description="Helical" evidence="8">
    <location>
        <begin position="542"/>
        <end position="563"/>
    </location>
</feature>
<feature type="transmembrane region" description="Helical" evidence="8">
    <location>
        <begin position="137"/>
        <end position="155"/>
    </location>
</feature>
<comment type="similarity">
    <text evidence="2">Belongs to the binding-protein-dependent transport system permease family. FecCD subfamily.</text>
</comment>
<dbReference type="FunFam" id="1.10.3470.10:FF:000001">
    <property type="entry name" value="Vitamin B12 ABC transporter permease BtuC"/>
    <property type="match status" value="1"/>
</dbReference>
<feature type="transmembrane region" description="Helical" evidence="8">
    <location>
        <begin position="570"/>
        <end position="588"/>
    </location>
</feature>
<keyword evidence="5 8" id="KW-0812">Transmembrane</keyword>
<evidence type="ECO:0000256" key="8">
    <source>
        <dbReference type="SAM" id="Phobius"/>
    </source>
</evidence>
<feature type="transmembrane region" description="Helical" evidence="8">
    <location>
        <begin position="503"/>
        <end position="530"/>
    </location>
</feature>
<accession>A0A9P9Z8K8</accession>
<evidence type="ECO:0000256" key="5">
    <source>
        <dbReference type="ARBA" id="ARBA00022692"/>
    </source>
</evidence>
<feature type="transmembrane region" description="Helical" evidence="8">
    <location>
        <begin position="325"/>
        <end position="344"/>
    </location>
</feature>
<dbReference type="Pfam" id="PF01032">
    <property type="entry name" value="FecCD"/>
    <property type="match status" value="2"/>
</dbReference>
<dbReference type="PANTHER" id="PTHR30472:SF1">
    <property type="entry name" value="FE(3+) DICITRATE TRANSPORT SYSTEM PERMEASE PROTEIN FECC-RELATED"/>
    <property type="match status" value="1"/>
</dbReference>
<feature type="transmembrane region" description="Helical" evidence="8">
    <location>
        <begin position="81"/>
        <end position="98"/>
    </location>
</feature>
<comment type="caution">
    <text evidence="9">The sequence shown here is derived from an EMBL/GenBank/DDBJ whole genome shotgun (WGS) entry which is preliminary data.</text>
</comment>
<comment type="subcellular location">
    <subcellularLocation>
        <location evidence="1">Cell membrane</location>
        <topology evidence="1">Multi-pass membrane protein</topology>
    </subcellularLocation>
</comment>
<dbReference type="Proteomes" id="UP001151287">
    <property type="component" value="Unassembled WGS sequence"/>
</dbReference>
<feature type="transmembrane region" description="Helical" evidence="8">
    <location>
        <begin position="415"/>
        <end position="433"/>
    </location>
</feature>
<keyword evidence="3" id="KW-0813">Transport</keyword>